<evidence type="ECO:0000256" key="1">
    <source>
        <dbReference type="SAM" id="MobiDB-lite"/>
    </source>
</evidence>
<accession>A0ABT0PCK3</accession>
<dbReference type="SUPFAM" id="SSF101738">
    <property type="entry name" value="SspB-like"/>
    <property type="match status" value="1"/>
</dbReference>
<dbReference type="InterPro" id="IPR036760">
    <property type="entry name" value="SspB-like_sf"/>
</dbReference>
<evidence type="ECO:0000313" key="2">
    <source>
        <dbReference type="EMBL" id="MCL6268986.1"/>
    </source>
</evidence>
<dbReference type="Proteomes" id="UP001203338">
    <property type="component" value="Unassembled WGS sequence"/>
</dbReference>
<reference evidence="2 3" key="1">
    <citation type="submission" date="2022-05" db="EMBL/GenBank/DDBJ databases">
        <authorList>
            <person name="Park J.-S."/>
        </authorList>
    </citation>
    <scope>NUCLEOTIDE SEQUENCE [LARGE SCALE GENOMIC DNA]</scope>
    <source>
        <strain evidence="2 3">2012CJ34-2</strain>
    </source>
</reference>
<name>A0ABT0PCK3_9GAMM</name>
<dbReference type="PIRSF" id="PIRSF005276">
    <property type="entry name" value="SspB"/>
    <property type="match status" value="1"/>
</dbReference>
<organism evidence="2 3">
    <name type="scientific">Parendozoicomonas callyspongiae</name>
    <dbReference type="NCBI Taxonomy" id="2942213"/>
    <lineage>
        <taxon>Bacteria</taxon>
        <taxon>Pseudomonadati</taxon>
        <taxon>Pseudomonadota</taxon>
        <taxon>Gammaproteobacteria</taxon>
        <taxon>Oceanospirillales</taxon>
        <taxon>Endozoicomonadaceae</taxon>
        <taxon>Parendozoicomonas</taxon>
    </lineage>
</organism>
<keyword evidence="2" id="KW-0378">Hydrolase</keyword>
<comment type="caution">
    <text evidence="2">The sequence shown here is derived from an EMBL/GenBank/DDBJ whole genome shotgun (WGS) entry which is preliminary data.</text>
</comment>
<keyword evidence="3" id="KW-1185">Reference proteome</keyword>
<dbReference type="Pfam" id="PF04386">
    <property type="entry name" value="SspB"/>
    <property type="match status" value="1"/>
</dbReference>
<dbReference type="NCBIfam" id="NF008763">
    <property type="entry name" value="PRK11798.1-2"/>
    <property type="match status" value="1"/>
</dbReference>
<proteinExistence type="predicted"/>
<dbReference type="GO" id="GO:0008233">
    <property type="term" value="F:peptidase activity"/>
    <property type="evidence" value="ECO:0007669"/>
    <property type="project" value="UniProtKB-KW"/>
</dbReference>
<dbReference type="PANTHER" id="PTHR37486:SF1">
    <property type="entry name" value="STRINGENT STARVATION PROTEIN B"/>
    <property type="match status" value="1"/>
</dbReference>
<dbReference type="GO" id="GO:0006508">
    <property type="term" value="P:proteolysis"/>
    <property type="evidence" value="ECO:0007669"/>
    <property type="project" value="UniProtKB-KW"/>
</dbReference>
<dbReference type="PANTHER" id="PTHR37486">
    <property type="entry name" value="STRINGENT STARVATION PROTEIN B"/>
    <property type="match status" value="1"/>
</dbReference>
<protein>
    <submittedName>
        <fullName evidence="2">ClpXP protease specificity-enhancing factor</fullName>
    </submittedName>
</protein>
<dbReference type="NCBIfam" id="NF008769">
    <property type="entry name" value="PRK11798.2-5"/>
    <property type="match status" value="1"/>
</dbReference>
<dbReference type="Gene3D" id="2.30.30.220">
    <property type="entry name" value="SspB-like"/>
    <property type="match status" value="1"/>
</dbReference>
<dbReference type="RefSeq" id="WP_249697815.1">
    <property type="nucleotide sequence ID" value="NZ_JAMFLX010000003.1"/>
</dbReference>
<keyword evidence="2" id="KW-0645">Protease</keyword>
<evidence type="ECO:0000313" key="3">
    <source>
        <dbReference type="Proteomes" id="UP001203338"/>
    </source>
</evidence>
<sequence length="163" mass="18091">MSMTSSRPYIVRALYDWIVDNECTPYLLVDSHWPGVCVPAQFTEDDQVVLNISPMAVRELDLGNDAVSFMARFGGKSCDVYVPVAAVMAIYARENGQGMVFEMEQRPDSVVQEAVEEKVESPKLESVPSIVRESEPEEEKSDSEAPAEPPRPAKGRPSLKVIK</sequence>
<dbReference type="InterPro" id="IPR007481">
    <property type="entry name" value="SspB"/>
</dbReference>
<feature type="region of interest" description="Disordered" evidence="1">
    <location>
        <begin position="112"/>
        <end position="163"/>
    </location>
</feature>
<gene>
    <name evidence="2" type="ORF">M3P05_03395</name>
</gene>
<dbReference type="EMBL" id="JAMFLX010000003">
    <property type="protein sequence ID" value="MCL6268986.1"/>
    <property type="molecule type" value="Genomic_DNA"/>
</dbReference>